<sequence>MTTAATRQFTKILVANRGEIACRIIGTLQRLGIRSVAICHALDHRARHARMADEVHAITGETPVAAHLDIAQIVEIARRSGAEAIHPGYGFLSENADFAAAVADAGLVFIGPDAETIRLMGDKITSRRFAETHGVPVAPSAVPTDDLDAFLGDAAAIGFPLLIKAAAGGGGKGMSIVDDRSELADKAALAASEAKRYFADSRIYAERYIAEPRHIEVQVFGDGAGNAVHLIERECSVQRRFQKIIEEAPAVGLSEKLRREIWDAAVRLARAARYRNAGTVEFILAPDGAFYFLEMNTRLQVEHPVTEMVTGLDLVELQLAVAGGASLPSQDDIRTSGHAIECRICAEDPDRDFLPETGRVLRLAEPSTNLARFDSGLVAGQTVSASFDPMLAKLIVHGGTRDEAIARAGEALRETAILGVVTNLDYLARIVGHPAFRDGALHTGFLTEHAAALATPPADDEARTAALLVAFVSSPELRRQVFDVPEPYAAMGGWRN</sequence>
<evidence type="ECO:0000256" key="5">
    <source>
        <dbReference type="PROSITE-ProRule" id="PRU00409"/>
    </source>
</evidence>
<dbReference type="Pfam" id="PF00289">
    <property type="entry name" value="Biotin_carb_N"/>
    <property type="match status" value="1"/>
</dbReference>
<dbReference type="Pfam" id="PF02786">
    <property type="entry name" value="CPSase_L_D2"/>
    <property type="match status" value="1"/>
</dbReference>
<dbReference type="SUPFAM" id="SSF52440">
    <property type="entry name" value="PreATP-grasp domain"/>
    <property type="match status" value="1"/>
</dbReference>
<dbReference type="SUPFAM" id="SSF56059">
    <property type="entry name" value="Glutathione synthetase ATP-binding domain-like"/>
    <property type="match status" value="1"/>
</dbReference>
<dbReference type="InParanoid" id="A0A1Y5SRX6"/>
<dbReference type="SMART" id="SM00878">
    <property type="entry name" value="Biotin_carb_C"/>
    <property type="match status" value="1"/>
</dbReference>
<reference evidence="8 9" key="1">
    <citation type="submission" date="2017-03" db="EMBL/GenBank/DDBJ databases">
        <authorList>
            <person name="Afonso C.L."/>
            <person name="Miller P.J."/>
            <person name="Scott M.A."/>
            <person name="Spackman E."/>
            <person name="Goraichik I."/>
            <person name="Dimitrov K.M."/>
            <person name="Suarez D.L."/>
            <person name="Swayne D.E."/>
        </authorList>
    </citation>
    <scope>NUCLEOTIDE SEQUENCE [LARGE SCALE GENOMIC DNA]</scope>
    <source>
        <strain evidence="8 9">CECT 7691</strain>
    </source>
</reference>
<dbReference type="InterPro" id="IPR011764">
    <property type="entry name" value="Biotin_carboxylation_dom"/>
</dbReference>
<dbReference type="InterPro" id="IPR011054">
    <property type="entry name" value="Rudment_hybrid_motif"/>
</dbReference>
<keyword evidence="2 5" id="KW-0547">Nucleotide-binding</keyword>
<proteinExistence type="predicted"/>
<dbReference type="PROSITE" id="PS00866">
    <property type="entry name" value="CPSASE_1"/>
    <property type="match status" value="1"/>
</dbReference>
<dbReference type="GO" id="GO:0046872">
    <property type="term" value="F:metal ion binding"/>
    <property type="evidence" value="ECO:0007669"/>
    <property type="project" value="InterPro"/>
</dbReference>
<evidence type="ECO:0000256" key="3">
    <source>
        <dbReference type="ARBA" id="ARBA00022840"/>
    </source>
</evidence>
<keyword evidence="1" id="KW-0436">Ligase</keyword>
<dbReference type="PROSITE" id="PS50975">
    <property type="entry name" value="ATP_GRASP"/>
    <property type="match status" value="1"/>
</dbReference>
<dbReference type="PROSITE" id="PS00867">
    <property type="entry name" value="CPSASE_2"/>
    <property type="match status" value="1"/>
</dbReference>
<dbReference type="AlphaFoldDB" id="A0A1Y5SRX6"/>
<evidence type="ECO:0000256" key="1">
    <source>
        <dbReference type="ARBA" id="ARBA00022598"/>
    </source>
</evidence>
<dbReference type="InterPro" id="IPR016185">
    <property type="entry name" value="PreATP-grasp_dom_sf"/>
</dbReference>
<dbReference type="InterPro" id="IPR005482">
    <property type="entry name" value="Biotin_COase_C"/>
</dbReference>
<feature type="domain" description="ATP-grasp" evidence="6">
    <location>
        <begin position="127"/>
        <end position="323"/>
    </location>
</feature>
<evidence type="ECO:0000313" key="9">
    <source>
        <dbReference type="Proteomes" id="UP000193200"/>
    </source>
</evidence>
<dbReference type="PANTHER" id="PTHR18866">
    <property type="entry name" value="CARBOXYLASE:PYRUVATE/ACETYL-COA/PROPIONYL-COA CARBOXYLASE"/>
    <property type="match status" value="1"/>
</dbReference>
<name>A0A1Y5SRX6_9PROT</name>
<dbReference type="InterPro" id="IPR005479">
    <property type="entry name" value="CPAse_ATP-bd"/>
</dbReference>
<dbReference type="GO" id="GO:0005524">
    <property type="term" value="F:ATP binding"/>
    <property type="evidence" value="ECO:0007669"/>
    <property type="project" value="UniProtKB-UniRule"/>
</dbReference>
<evidence type="ECO:0000313" key="8">
    <source>
        <dbReference type="EMBL" id="SLN46604.1"/>
    </source>
</evidence>
<dbReference type="OrthoDB" id="9763189at2"/>
<keyword evidence="9" id="KW-1185">Reference proteome</keyword>
<dbReference type="SUPFAM" id="SSF51246">
    <property type="entry name" value="Rudiment single hybrid motif"/>
    <property type="match status" value="1"/>
</dbReference>
<dbReference type="Gene3D" id="3.30.470.20">
    <property type="entry name" value="ATP-grasp fold, B domain"/>
    <property type="match status" value="1"/>
</dbReference>
<evidence type="ECO:0000259" key="7">
    <source>
        <dbReference type="PROSITE" id="PS50979"/>
    </source>
</evidence>
<dbReference type="PANTHER" id="PTHR18866:SF127">
    <property type="match status" value="1"/>
</dbReference>
<accession>A0A1Y5SRX6</accession>
<dbReference type="GO" id="GO:0016874">
    <property type="term" value="F:ligase activity"/>
    <property type="evidence" value="ECO:0007669"/>
    <property type="project" value="UniProtKB-KW"/>
</dbReference>
<dbReference type="PROSITE" id="PS50979">
    <property type="entry name" value="BC"/>
    <property type="match status" value="1"/>
</dbReference>
<dbReference type="RefSeq" id="WP_085883203.1">
    <property type="nucleotide sequence ID" value="NZ_FWFR01000001.1"/>
</dbReference>
<evidence type="ECO:0000256" key="4">
    <source>
        <dbReference type="ARBA" id="ARBA00023267"/>
    </source>
</evidence>
<dbReference type="Pfam" id="PF02785">
    <property type="entry name" value="Biotin_carb_C"/>
    <property type="match status" value="1"/>
</dbReference>
<dbReference type="EMBL" id="FWFR01000001">
    <property type="protein sequence ID" value="SLN46604.1"/>
    <property type="molecule type" value="Genomic_DNA"/>
</dbReference>
<gene>
    <name evidence="8" type="primary">accA1_4</name>
    <name evidence="8" type="ORF">OCH7691_01995</name>
</gene>
<dbReference type="FunFam" id="3.40.50.20:FF:000010">
    <property type="entry name" value="Propionyl-CoA carboxylase subunit alpha"/>
    <property type="match status" value="1"/>
</dbReference>
<evidence type="ECO:0000256" key="2">
    <source>
        <dbReference type="ARBA" id="ARBA00022741"/>
    </source>
</evidence>
<evidence type="ECO:0000259" key="6">
    <source>
        <dbReference type="PROSITE" id="PS50975"/>
    </source>
</evidence>
<keyword evidence="4" id="KW-0092">Biotin</keyword>
<keyword evidence="3 5" id="KW-0067">ATP-binding</keyword>
<dbReference type="InterPro" id="IPR011761">
    <property type="entry name" value="ATP-grasp"/>
</dbReference>
<feature type="domain" description="Biotin carboxylation" evidence="7">
    <location>
        <begin position="8"/>
        <end position="451"/>
    </location>
</feature>
<dbReference type="InterPro" id="IPR050856">
    <property type="entry name" value="Biotin_carboxylase_complex"/>
</dbReference>
<dbReference type="Proteomes" id="UP000193200">
    <property type="component" value="Unassembled WGS sequence"/>
</dbReference>
<organism evidence="8 9">
    <name type="scientific">Oceanibacterium hippocampi</name>
    <dbReference type="NCBI Taxonomy" id="745714"/>
    <lineage>
        <taxon>Bacteria</taxon>
        <taxon>Pseudomonadati</taxon>
        <taxon>Pseudomonadota</taxon>
        <taxon>Alphaproteobacteria</taxon>
        <taxon>Sneathiellales</taxon>
        <taxon>Sneathiellaceae</taxon>
        <taxon>Oceanibacterium</taxon>
    </lineage>
</organism>
<protein>
    <submittedName>
        <fullName evidence="8">Acetyl-/propionyl-coenzyme A carboxylase alpha chain</fullName>
    </submittedName>
</protein>
<dbReference type="InterPro" id="IPR005481">
    <property type="entry name" value="BC-like_N"/>
</dbReference>